<dbReference type="Gene3D" id="3.40.50.1100">
    <property type="match status" value="2"/>
</dbReference>
<evidence type="ECO:0000256" key="2">
    <source>
        <dbReference type="ARBA" id="ARBA00008639"/>
    </source>
</evidence>
<dbReference type="SUPFAM" id="SSF53686">
    <property type="entry name" value="Tryptophan synthase beta subunit-like PLP-dependent enzymes"/>
    <property type="match status" value="1"/>
</dbReference>
<evidence type="ECO:0000259" key="6">
    <source>
        <dbReference type="Pfam" id="PF00291"/>
    </source>
</evidence>
<dbReference type="Pfam" id="PF00291">
    <property type="entry name" value="PALP"/>
    <property type="match status" value="1"/>
</dbReference>
<dbReference type="eggNOG" id="COG2515">
    <property type="taxonomic scope" value="Bacteria"/>
</dbReference>
<keyword evidence="8" id="KW-1185">Reference proteome</keyword>
<feature type="domain" description="Tryptophan synthase beta chain-like PALP" evidence="6">
    <location>
        <begin position="10"/>
        <end position="324"/>
    </location>
</feature>
<name>C5BU75_TERTT</name>
<sequence length="348" mass="38327">MTSIPRPEKISLANLPTPLRPLDRLSERLGGPRIWLKQDELTELALSGNKVRKLEFVLADALQSGADTLLTCGGVQSNHCRATALAAARLGLDCHLILRGPMERDNDGNLLLDNLAGAEITVYDGSQFVPHFDQIRDHWLAHYKSKGKVPYFIPMGASNGVGLWGYITASEELYEQTQTEGFTPEVVVCATGSGGTQAGLTLGWHLLNRRTQVQAYAVCDSAIYFQQKVLTDVAHWQQRYGSLLSGSVTGNIAKELSVHTSEEYIGPGYAQGYPALYESMTLATELEGILLDPVYTGKAFHGMIEDIKRGSYQSVKNIVFVHTGGVYGLFPQRVHFNNRARVCTWPEE</sequence>
<feature type="modified residue" description="N6-(pyridoxal phosphate)lysine" evidence="5">
    <location>
        <position position="50"/>
    </location>
</feature>
<dbReference type="InterPro" id="IPR001926">
    <property type="entry name" value="TrpB-like_PALP"/>
</dbReference>
<feature type="active site" description="Nucleophile" evidence="4">
    <location>
        <position position="77"/>
    </location>
</feature>
<dbReference type="RefSeq" id="WP_015820700.1">
    <property type="nucleotide sequence ID" value="NC_012997.1"/>
</dbReference>
<proteinExistence type="inferred from homology"/>
<dbReference type="PIRSF" id="PIRSF006278">
    <property type="entry name" value="ACCD_DCysDesulf"/>
    <property type="match status" value="1"/>
</dbReference>
<keyword evidence="3 5" id="KW-0663">Pyridoxal phosphate</keyword>
<evidence type="ECO:0000256" key="4">
    <source>
        <dbReference type="PIRSR" id="PIRSR006278-1"/>
    </source>
</evidence>
<dbReference type="PANTHER" id="PTHR43780:SF2">
    <property type="entry name" value="1-AMINOCYCLOPROPANE-1-CARBOXYLATE DEAMINASE-RELATED"/>
    <property type="match status" value="1"/>
</dbReference>
<evidence type="ECO:0000313" key="8">
    <source>
        <dbReference type="Proteomes" id="UP000009080"/>
    </source>
</evidence>
<organism evidence="7 8">
    <name type="scientific">Teredinibacter turnerae (strain ATCC 39867 / T7901)</name>
    <dbReference type="NCBI Taxonomy" id="377629"/>
    <lineage>
        <taxon>Bacteria</taxon>
        <taxon>Pseudomonadati</taxon>
        <taxon>Pseudomonadota</taxon>
        <taxon>Gammaproteobacteria</taxon>
        <taxon>Cellvibrionales</taxon>
        <taxon>Cellvibrionaceae</taxon>
        <taxon>Teredinibacter</taxon>
    </lineage>
</organism>
<evidence type="ECO:0000256" key="5">
    <source>
        <dbReference type="PIRSR" id="PIRSR006278-2"/>
    </source>
</evidence>
<dbReference type="NCBIfam" id="TIGR01275">
    <property type="entry name" value="ACC_deam_rel"/>
    <property type="match status" value="1"/>
</dbReference>
<dbReference type="GO" id="GO:0019148">
    <property type="term" value="F:D-cysteine desulfhydrase activity"/>
    <property type="evidence" value="ECO:0007669"/>
    <property type="project" value="TreeGrafter"/>
</dbReference>
<dbReference type="InterPro" id="IPR036052">
    <property type="entry name" value="TrpB-like_PALP_sf"/>
</dbReference>
<dbReference type="AlphaFoldDB" id="C5BU75"/>
<accession>C5BU75</accession>
<gene>
    <name evidence="7" type="ordered locus">TERTU_1738</name>
</gene>
<dbReference type="STRING" id="377629.TERTU_1738"/>
<dbReference type="OrthoDB" id="9801249at2"/>
<evidence type="ECO:0000256" key="1">
    <source>
        <dbReference type="ARBA" id="ARBA00001933"/>
    </source>
</evidence>
<comment type="cofactor">
    <cofactor evidence="1">
        <name>pyridoxal 5'-phosphate</name>
        <dbReference type="ChEBI" id="CHEBI:597326"/>
    </cofactor>
</comment>
<reference evidence="7 8" key="1">
    <citation type="journal article" date="2009" name="PLoS ONE">
        <title>The complete genome of Teredinibacter turnerae T7901: an intracellular endosymbiont of marine wood-boring bivalves (shipworms).</title>
        <authorList>
            <person name="Yang J.C."/>
            <person name="Madupu R."/>
            <person name="Durkin A.S."/>
            <person name="Ekborg N.A."/>
            <person name="Pedamallu C.S."/>
            <person name="Hostetler J.B."/>
            <person name="Radune D."/>
            <person name="Toms B.S."/>
            <person name="Henrissat B."/>
            <person name="Coutinho P.M."/>
            <person name="Schwarz S."/>
            <person name="Field L."/>
            <person name="Trindade-Silva A.E."/>
            <person name="Soares C.A.G."/>
            <person name="Elshahawi S."/>
            <person name="Hanora A."/>
            <person name="Schmidt E.W."/>
            <person name="Haygood M.G."/>
            <person name="Posfai J."/>
            <person name="Benner J."/>
            <person name="Madinger C."/>
            <person name="Nove J."/>
            <person name="Anton B."/>
            <person name="Chaudhary K."/>
            <person name="Foster J."/>
            <person name="Holman A."/>
            <person name="Kumar S."/>
            <person name="Lessard P.A."/>
            <person name="Luyten Y.A."/>
            <person name="Slatko B."/>
            <person name="Wood N."/>
            <person name="Wu B."/>
            <person name="Teplitski M."/>
            <person name="Mougous J.D."/>
            <person name="Ward N."/>
            <person name="Eisen J.A."/>
            <person name="Badger J.H."/>
            <person name="Distel D.L."/>
        </authorList>
    </citation>
    <scope>NUCLEOTIDE SEQUENCE [LARGE SCALE GENOMIC DNA]</scope>
    <source>
        <strain evidence="8">ATCC 39867 / T7901</strain>
    </source>
</reference>
<protein>
    <submittedName>
        <fullName evidence="7">Pyridoxal phosphate-dependent enzyme, D-cysteine desulfhydrase family</fullName>
    </submittedName>
</protein>
<dbReference type="Proteomes" id="UP000009080">
    <property type="component" value="Chromosome"/>
</dbReference>
<dbReference type="KEGG" id="ttu:TERTU_1738"/>
<dbReference type="InterPro" id="IPR005966">
    <property type="entry name" value="D-Cys_desShydrase"/>
</dbReference>
<dbReference type="InterPro" id="IPR027278">
    <property type="entry name" value="ACCD_DCysDesulf"/>
</dbReference>
<dbReference type="EMBL" id="CP001614">
    <property type="protein sequence ID" value="ACR14586.1"/>
    <property type="molecule type" value="Genomic_DNA"/>
</dbReference>
<evidence type="ECO:0000256" key="3">
    <source>
        <dbReference type="ARBA" id="ARBA00022898"/>
    </source>
</evidence>
<comment type="similarity">
    <text evidence="2">Belongs to the ACC deaminase/D-cysteine desulfhydrase family.</text>
</comment>
<evidence type="ECO:0000313" key="7">
    <source>
        <dbReference type="EMBL" id="ACR14586.1"/>
    </source>
</evidence>
<dbReference type="HOGENOM" id="CLU_048897_1_0_6"/>
<dbReference type="PANTHER" id="PTHR43780">
    <property type="entry name" value="1-AMINOCYCLOPROPANE-1-CARBOXYLATE DEAMINASE-RELATED"/>
    <property type="match status" value="1"/>
</dbReference>